<organism evidence="1 2">
    <name type="scientific">Halteria grandinella</name>
    <dbReference type="NCBI Taxonomy" id="5974"/>
    <lineage>
        <taxon>Eukaryota</taxon>
        <taxon>Sar</taxon>
        <taxon>Alveolata</taxon>
        <taxon>Ciliophora</taxon>
        <taxon>Intramacronucleata</taxon>
        <taxon>Spirotrichea</taxon>
        <taxon>Stichotrichia</taxon>
        <taxon>Sporadotrichida</taxon>
        <taxon>Halteriidae</taxon>
        <taxon>Halteria</taxon>
    </lineage>
</organism>
<gene>
    <name evidence="1" type="ORF">FGO68_gene7838</name>
</gene>
<evidence type="ECO:0000313" key="2">
    <source>
        <dbReference type="Proteomes" id="UP000785679"/>
    </source>
</evidence>
<keyword evidence="2" id="KW-1185">Reference proteome</keyword>
<proteinExistence type="predicted"/>
<comment type="caution">
    <text evidence="1">The sequence shown here is derived from an EMBL/GenBank/DDBJ whole genome shotgun (WGS) entry which is preliminary data.</text>
</comment>
<dbReference type="Proteomes" id="UP000785679">
    <property type="component" value="Unassembled WGS sequence"/>
</dbReference>
<sequence>MNEKVFGWEKSWWDSIKFRLAELKLQYRIVELKQMEVLLEMMTKELSTFEDLAQQIDPSLWKLCEDQLAGICEGLIGLS</sequence>
<evidence type="ECO:0000313" key="1">
    <source>
        <dbReference type="EMBL" id="TNV76393.1"/>
    </source>
</evidence>
<reference evidence="1" key="1">
    <citation type="submission" date="2019-06" db="EMBL/GenBank/DDBJ databases">
        <authorList>
            <person name="Zheng W."/>
        </authorList>
    </citation>
    <scope>NUCLEOTIDE SEQUENCE</scope>
    <source>
        <strain evidence="1">QDHG01</strain>
    </source>
</reference>
<name>A0A8J8NKF4_HALGN</name>
<dbReference type="EMBL" id="RRYP01013673">
    <property type="protein sequence ID" value="TNV76393.1"/>
    <property type="molecule type" value="Genomic_DNA"/>
</dbReference>
<accession>A0A8J8NKF4</accession>
<dbReference type="AlphaFoldDB" id="A0A8J8NKF4"/>
<protein>
    <submittedName>
        <fullName evidence="1">Uncharacterized protein</fullName>
    </submittedName>
</protein>